<evidence type="ECO:0000256" key="3">
    <source>
        <dbReference type="SAM" id="SignalP"/>
    </source>
</evidence>
<feature type="compositionally biased region" description="Basic and acidic residues" evidence="2">
    <location>
        <begin position="288"/>
        <end position="298"/>
    </location>
</feature>
<comment type="caution">
    <text evidence="4">The sequence shown here is derived from an EMBL/GenBank/DDBJ whole genome shotgun (WGS) entry which is preliminary data.</text>
</comment>
<name>A0A9N8DZD0_9STRA</name>
<accession>A0A9N8DZD0</accession>
<feature type="compositionally biased region" description="Polar residues" evidence="2">
    <location>
        <begin position="258"/>
        <end position="269"/>
    </location>
</feature>
<feature type="chain" id="PRO_5040344203" evidence="3">
    <location>
        <begin position="19"/>
        <end position="659"/>
    </location>
</feature>
<dbReference type="EMBL" id="CAICTM010000471">
    <property type="protein sequence ID" value="CAB9511194.1"/>
    <property type="molecule type" value="Genomic_DNA"/>
</dbReference>
<evidence type="ECO:0000313" key="5">
    <source>
        <dbReference type="Proteomes" id="UP001153069"/>
    </source>
</evidence>
<feature type="coiled-coil region" evidence="1">
    <location>
        <begin position="401"/>
        <end position="437"/>
    </location>
</feature>
<sequence length="659" mass="73965">MRLVVVVSVMAALPMAVSFVTPSARSHVAVKTPTTLFYRDDVPPIGSSPHWETPNDFNQFLTQCSIQSFMFLLNSLSDVHTMQWLQDFTDPVLMETPKGKKIDKNAKVSLAEAAQAALADIEMELGSVAGPFPSLALVEETVVVNEEPKVVEQVEDTKKKVFQPSIACLKMLEDKGAVKKAFSHYTVGMYLAKKKKQKKNQEELPVSNTGISQLYSSLPTAASFNNNAKKGNFAPFAGKKFQPSSTPKSNWAPFQGGLKQSMTSSTSSLYGHPPPSDTKKKTASRTPKSKESAKVSSKDDEEEPPTEWKTFPKTNPVALKYHGLAILNRTRFPTWDSYFEQLLGQPKESYLVESWHAQIPAYEMDIDPASLVRRMLSVRMQIANEFEHDLQVIADMCGLTLKSYHKMLREIREQRAEEELQQQKDKLEKQIQKSMEENISENNGAASTDTVDDHATDPPSIQRANLLFLDSSVGAEADYAPSPLRKSNFDLLCLLATQEAIHRVLNDPSRQARKAPEHGSNQFLQDFYVKRLLSHFTGDQPYGRSDDFLEELLESPPRMITVGDHRGNGEEETDQDSFTKDLTYLVDPVKVAEIILNEREKVALEWKQQLAEQTKEDHMALQKMVLARVMGQSIEECEIVDSEGNDVEEDDDVFGSCFE</sequence>
<dbReference type="Proteomes" id="UP001153069">
    <property type="component" value="Unassembled WGS sequence"/>
</dbReference>
<evidence type="ECO:0000256" key="2">
    <source>
        <dbReference type="SAM" id="MobiDB-lite"/>
    </source>
</evidence>
<dbReference type="AlphaFoldDB" id="A0A9N8DZD0"/>
<organism evidence="4 5">
    <name type="scientific">Seminavis robusta</name>
    <dbReference type="NCBI Taxonomy" id="568900"/>
    <lineage>
        <taxon>Eukaryota</taxon>
        <taxon>Sar</taxon>
        <taxon>Stramenopiles</taxon>
        <taxon>Ochrophyta</taxon>
        <taxon>Bacillariophyta</taxon>
        <taxon>Bacillariophyceae</taxon>
        <taxon>Bacillariophycidae</taxon>
        <taxon>Naviculales</taxon>
        <taxon>Naviculaceae</taxon>
        <taxon>Seminavis</taxon>
    </lineage>
</organism>
<keyword evidence="3" id="KW-0732">Signal</keyword>
<gene>
    <name evidence="4" type="ORF">SEMRO_472_G150020.1</name>
</gene>
<reference evidence="4" key="1">
    <citation type="submission" date="2020-06" db="EMBL/GenBank/DDBJ databases">
        <authorList>
            <consortium name="Plant Systems Biology data submission"/>
        </authorList>
    </citation>
    <scope>NUCLEOTIDE SEQUENCE</scope>
    <source>
        <strain evidence="4">D6</strain>
    </source>
</reference>
<evidence type="ECO:0000313" key="4">
    <source>
        <dbReference type="EMBL" id="CAB9511194.1"/>
    </source>
</evidence>
<proteinExistence type="predicted"/>
<protein>
    <submittedName>
        <fullName evidence="4">Uncharacterized protein</fullName>
    </submittedName>
</protein>
<keyword evidence="1" id="KW-0175">Coiled coil</keyword>
<feature type="region of interest" description="Disordered" evidence="2">
    <location>
        <begin position="235"/>
        <end position="312"/>
    </location>
</feature>
<feature type="signal peptide" evidence="3">
    <location>
        <begin position="1"/>
        <end position="18"/>
    </location>
</feature>
<keyword evidence="5" id="KW-1185">Reference proteome</keyword>
<evidence type="ECO:0000256" key="1">
    <source>
        <dbReference type="SAM" id="Coils"/>
    </source>
</evidence>
<dbReference type="OrthoDB" id="202710at2759"/>